<keyword evidence="2" id="KW-0472">Membrane</keyword>
<evidence type="ECO:0000313" key="4">
    <source>
        <dbReference type="Proteomes" id="UP000620124"/>
    </source>
</evidence>
<evidence type="ECO:0000256" key="1">
    <source>
        <dbReference type="SAM" id="MobiDB-lite"/>
    </source>
</evidence>
<dbReference type="AlphaFoldDB" id="A0A8H7D378"/>
<proteinExistence type="predicted"/>
<keyword evidence="2" id="KW-0812">Transmembrane</keyword>
<comment type="caution">
    <text evidence="3">The sequence shown here is derived from an EMBL/GenBank/DDBJ whole genome shotgun (WGS) entry which is preliminary data.</text>
</comment>
<evidence type="ECO:0000313" key="3">
    <source>
        <dbReference type="EMBL" id="KAF7360459.1"/>
    </source>
</evidence>
<dbReference type="Proteomes" id="UP000620124">
    <property type="component" value="Unassembled WGS sequence"/>
</dbReference>
<protein>
    <submittedName>
        <fullName evidence="3">Short-chain dehydrogenase/reductase family protein</fullName>
    </submittedName>
</protein>
<keyword evidence="2" id="KW-1133">Transmembrane helix</keyword>
<gene>
    <name evidence="3" type="ORF">MVEN_00776300</name>
</gene>
<dbReference type="EMBL" id="JACAZI010000005">
    <property type="protein sequence ID" value="KAF7360459.1"/>
    <property type="molecule type" value="Genomic_DNA"/>
</dbReference>
<evidence type="ECO:0000256" key="2">
    <source>
        <dbReference type="SAM" id="Phobius"/>
    </source>
</evidence>
<organism evidence="3 4">
    <name type="scientific">Mycena venus</name>
    <dbReference type="NCBI Taxonomy" id="2733690"/>
    <lineage>
        <taxon>Eukaryota</taxon>
        <taxon>Fungi</taxon>
        <taxon>Dikarya</taxon>
        <taxon>Basidiomycota</taxon>
        <taxon>Agaricomycotina</taxon>
        <taxon>Agaricomycetes</taxon>
        <taxon>Agaricomycetidae</taxon>
        <taxon>Agaricales</taxon>
        <taxon>Marasmiineae</taxon>
        <taxon>Mycenaceae</taxon>
        <taxon>Mycena</taxon>
    </lineage>
</organism>
<feature type="region of interest" description="Disordered" evidence="1">
    <location>
        <begin position="148"/>
        <end position="172"/>
    </location>
</feature>
<feature type="compositionally biased region" description="Basic and acidic residues" evidence="1">
    <location>
        <begin position="148"/>
        <end position="164"/>
    </location>
</feature>
<dbReference type="OrthoDB" id="3227921at2759"/>
<feature type="transmembrane region" description="Helical" evidence="2">
    <location>
        <begin position="50"/>
        <end position="71"/>
    </location>
</feature>
<keyword evidence="4" id="KW-1185">Reference proteome</keyword>
<accession>A0A8H7D378</accession>
<sequence>MMQTVPSPPDLELTTLRLHMREDIGLSPAEIVQDYTDASVLNGIANFGGFWTFVNGAFAMVFGANLLYFLFQLAHRRRTLTRKWNEDFPALHTEGGHPGSKSAGIVAFLRERLVDLDDEDHSGDLEAQNTTSEQVQVYHPVSMKDDAELSEKATLKKPKPHTDTCEMEEVPL</sequence>
<reference evidence="3" key="1">
    <citation type="submission" date="2020-05" db="EMBL/GenBank/DDBJ databases">
        <title>Mycena genomes resolve the evolution of fungal bioluminescence.</title>
        <authorList>
            <person name="Tsai I.J."/>
        </authorList>
    </citation>
    <scope>NUCLEOTIDE SEQUENCE</scope>
    <source>
        <strain evidence="3">CCC161011</strain>
    </source>
</reference>
<name>A0A8H7D378_9AGAR</name>